<feature type="compositionally biased region" description="Pro residues" evidence="1">
    <location>
        <begin position="225"/>
        <end position="236"/>
    </location>
</feature>
<dbReference type="RefSeq" id="XP_028886802.1">
    <property type="nucleotide sequence ID" value="XM_029022256.1"/>
</dbReference>
<dbReference type="AlphaFoldDB" id="A0A1X0P710"/>
<dbReference type="Gene3D" id="1.10.287.110">
    <property type="entry name" value="DnaJ domain"/>
    <property type="match status" value="1"/>
</dbReference>
<keyword evidence="4" id="KW-1185">Reference proteome</keyword>
<evidence type="ECO:0000313" key="4">
    <source>
        <dbReference type="Proteomes" id="UP000192257"/>
    </source>
</evidence>
<dbReference type="SMART" id="SM00271">
    <property type="entry name" value="DnaJ"/>
    <property type="match status" value="1"/>
</dbReference>
<feature type="region of interest" description="Disordered" evidence="1">
    <location>
        <begin position="193"/>
        <end position="282"/>
    </location>
</feature>
<comment type="caution">
    <text evidence="3">The sequence shown here is derived from an EMBL/GenBank/DDBJ whole genome shotgun (WGS) entry which is preliminary data.</text>
</comment>
<reference evidence="3 4" key="1">
    <citation type="submission" date="2017-03" db="EMBL/GenBank/DDBJ databases">
        <title>An alternative strategy for trypanosome survival in the mammalian bloodstream revealed through genome and transcriptome analysis of the ubiquitous bovine parasite Trypanosoma (Megatrypanum) theileri.</title>
        <authorList>
            <person name="Kelly S."/>
            <person name="Ivens A."/>
            <person name="Mott A."/>
            <person name="O'Neill E."/>
            <person name="Emms D."/>
            <person name="Macleod O."/>
            <person name="Voorheis P."/>
            <person name="Matthews J."/>
            <person name="Matthews K."/>
            <person name="Carrington M."/>
        </authorList>
    </citation>
    <scope>NUCLEOTIDE SEQUENCE [LARGE SCALE GENOMIC DNA]</scope>
    <source>
        <strain evidence="3">Edinburgh</strain>
    </source>
</reference>
<dbReference type="VEuPathDB" id="TriTrypDB:TM35_000034890"/>
<dbReference type="PANTHER" id="PTHR44272:SF3">
    <property type="entry name" value="J DOMAIN-CONTAINING PROTEIN"/>
    <property type="match status" value="1"/>
</dbReference>
<feature type="compositionally biased region" description="Basic and acidic residues" evidence="1">
    <location>
        <begin position="150"/>
        <end position="175"/>
    </location>
</feature>
<feature type="compositionally biased region" description="Polar residues" evidence="1">
    <location>
        <begin position="569"/>
        <end position="579"/>
    </location>
</feature>
<dbReference type="OrthoDB" id="10250354at2759"/>
<feature type="region of interest" description="Disordered" evidence="1">
    <location>
        <begin position="665"/>
        <end position="694"/>
    </location>
</feature>
<dbReference type="SUPFAM" id="SSF46565">
    <property type="entry name" value="Chaperone J-domain"/>
    <property type="match status" value="1"/>
</dbReference>
<protein>
    <submittedName>
        <fullName evidence="3">Chaperone DnaJ protein</fullName>
    </submittedName>
</protein>
<dbReference type="STRING" id="67003.A0A1X0P710"/>
<feature type="region of interest" description="Disordered" evidence="1">
    <location>
        <begin position="569"/>
        <end position="639"/>
    </location>
</feature>
<evidence type="ECO:0000256" key="1">
    <source>
        <dbReference type="SAM" id="MobiDB-lite"/>
    </source>
</evidence>
<name>A0A1X0P710_9TRYP</name>
<dbReference type="GeneID" id="39982036"/>
<dbReference type="Proteomes" id="UP000192257">
    <property type="component" value="Unassembled WGS sequence"/>
</dbReference>
<evidence type="ECO:0000259" key="2">
    <source>
        <dbReference type="PROSITE" id="PS50076"/>
    </source>
</evidence>
<feature type="compositionally biased region" description="Basic and acidic residues" evidence="1">
    <location>
        <begin position="273"/>
        <end position="282"/>
    </location>
</feature>
<accession>A0A1X0P710</accession>
<dbReference type="Pfam" id="PF00226">
    <property type="entry name" value="DnaJ"/>
    <property type="match status" value="1"/>
</dbReference>
<organism evidence="3 4">
    <name type="scientific">Trypanosoma theileri</name>
    <dbReference type="NCBI Taxonomy" id="67003"/>
    <lineage>
        <taxon>Eukaryota</taxon>
        <taxon>Discoba</taxon>
        <taxon>Euglenozoa</taxon>
        <taxon>Kinetoplastea</taxon>
        <taxon>Metakinetoplastina</taxon>
        <taxon>Trypanosomatida</taxon>
        <taxon>Trypanosomatidae</taxon>
        <taxon>Trypanosoma</taxon>
    </lineage>
</organism>
<dbReference type="InterPro" id="IPR036869">
    <property type="entry name" value="J_dom_sf"/>
</dbReference>
<dbReference type="EMBL" id="NBCO01000003">
    <property type="protein sequence ID" value="ORC92736.1"/>
    <property type="molecule type" value="Genomic_DNA"/>
</dbReference>
<feature type="compositionally biased region" description="Gly residues" evidence="1">
    <location>
        <begin position="588"/>
        <end position="601"/>
    </location>
</feature>
<dbReference type="InterPro" id="IPR052812">
    <property type="entry name" value="Plant_DnaJ_domain"/>
</dbReference>
<dbReference type="PRINTS" id="PR00625">
    <property type="entry name" value="JDOMAIN"/>
</dbReference>
<gene>
    <name evidence="3" type="ORF">TM35_000034890</name>
</gene>
<proteinExistence type="predicted"/>
<dbReference type="PROSITE" id="PS50076">
    <property type="entry name" value="DNAJ_2"/>
    <property type="match status" value="1"/>
</dbReference>
<evidence type="ECO:0000313" key="3">
    <source>
        <dbReference type="EMBL" id="ORC92736.1"/>
    </source>
</evidence>
<feature type="domain" description="J" evidence="2">
    <location>
        <begin position="10"/>
        <end position="75"/>
    </location>
</feature>
<feature type="compositionally biased region" description="Polar residues" evidence="1">
    <location>
        <begin position="208"/>
        <end position="220"/>
    </location>
</feature>
<dbReference type="PANTHER" id="PTHR44272">
    <property type="entry name" value="DNAJ DOMAIN (PROKARYOTIC HEAT SHOCK PROTEIN)"/>
    <property type="match status" value="1"/>
</dbReference>
<sequence>MTGDLERSRRLYQTLLLPDFSGIDEVRQAYKSLALKYHPDKNLHDPSAAEKFRQVRVAYEILSCVERKRKYDCTLRLFQPLGSNSFAPGARSVPTATTEGGMFASSPIGNATSCIYEELFNYAAKKAERQQRRPSPSCTPRGDRASQYTKEQKEFFRKREKEHQAELRRRLEQEKREQRAKELEALRREQERREEALQRSQQRRARATVSSRAYSSTGIRRSSPFPRPAPEQPPPQSADKKKFVKSNSAREIHIGSSLPETVRAVPSPRHRRPSLDLDAERAERIRREKERQAEVRRNEQEKYLERLMRQRIREVRLREREAEEEQRRERDNQQQLLALAERSEREQVIAPQEQLERRRLWREWQQELRGQIMAMRRAGLAVAHEEALCHLRNSEATEFAHLELRFREGIGRIGFLDQYRRLLREVALELQKIKQRTLMNDALGDGCAIIRREEHAAWSLLDLLVNEWRSRLALQQNEEDEIFQLIRKRANERQSVHLCEEERARISEREASAATIALLQKEIEELKLTLQPCCSSVVSDKVPDKVPTLPQFRAEFVTVDGITTVPQYPADNTQSNHQESLSLSGNGTCNGSGGGNNGNSGGLRAWIESASRRLPRRGTSPGAAAPLQPRCPTSLSSSSAATVPLTGVGIGEPGASDRTVLLEGKVSTSPPPAQYDSVSGNSTAGHGFSKVKPTPTMPSLDVSFNSGQLRVVATGSEALLEHSSLHRSESH</sequence>
<dbReference type="CDD" id="cd06257">
    <property type="entry name" value="DnaJ"/>
    <property type="match status" value="1"/>
</dbReference>
<dbReference type="InterPro" id="IPR001623">
    <property type="entry name" value="DnaJ_domain"/>
</dbReference>
<feature type="region of interest" description="Disordered" evidence="1">
    <location>
        <begin position="126"/>
        <end position="175"/>
    </location>
</feature>